<dbReference type="PANTHER" id="PTHR24166">
    <property type="entry name" value="ROLLING PEBBLES, ISOFORM B"/>
    <property type="match status" value="1"/>
</dbReference>
<evidence type="ECO:0000256" key="8">
    <source>
        <dbReference type="SAM" id="MobiDB-lite"/>
    </source>
</evidence>
<dbReference type="PANTHER" id="PTHR24166:SF55">
    <property type="entry name" value="ROLLING PEBBLES, ISOFORM B"/>
    <property type="match status" value="1"/>
</dbReference>
<evidence type="ECO:0000259" key="9">
    <source>
        <dbReference type="Pfam" id="PF25521"/>
    </source>
</evidence>
<dbReference type="Proteomes" id="UP000230750">
    <property type="component" value="Unassembled WGS sequence"/>
</dbReference>
<feature type="region of interest" description="Disordered" evidence="8">
    <location>
        <begin position="1645"/>
        <end position="1669"/>
    </location>
</feature>
<feature type="compositionally biased region" description="Polar residues" evidence="8">
    <location>
        <begin position="1547"/>
        <end position="1573"/>
    </location>
</feature>
<evidence type="ECO:0000256" key="6">
    <source>
        <dbReference type="PROSITE-ProRule" id="PRU00023"/>
    </source>
</evidence>
<proteinExistence type="inferred from homology"/>
<dbReference type="GO" id="GO:0098794">
    <property type="term" value="C:postsynapse"/>
    <property type="evidence" value="ECO:0007669"/>
    <property type="project" value="UniProtKB-SubCell"/>
</dbReference>
<dbReference type="Pfam" id="PF25521">
    <property type="entry name" value="WHD_TANC1"/>
    <property type="match status" value="1"/>
</dbReference>
<feature type="region of interest" description="Disordered" evidence="8">
    <location>
        <begin position="1682"/>
        <end position="1718"/>
    </location>
</feature>
<feature type="domain" description="TANC1/2-like winged helix" evidence="9">
    <location>
        <begin position="883"/>
        <end position="1014"/>
    </location>
</feature>
<evidence type="ECO:0000256" key="5">
    <source>
        <dbReference type="ARBA" id="ARBA00038259"/>
    </source>
</evidence>
<feature type="region of interest" description="Disordered" evidence="8">
    <location>
        <begin position="425"/>
        <end position="554"/>
    </location>
</feature>
<feature type="repeat" description="ANK" evidence="6">
    <location>
        <begin position="1268"/>
        <end position="1300"/>
    </location>
</feature>
<dbReference type="SUPFAM" id="SSF48452">
    <property type="entry name" value="TPR-like"/>
    <property type="match status" value="1"/>
</dbReference>
<keyword evidence="7" id="KW-0802">TPR repeat</keyword>
<evidence type="ECO:0000313" key="10">
    <source>
        <dbReference type="EMBL" id="PIK60668.1"/>
    </source>
</evidence>
<feature type="region of interest" description="Disordered" evidence="8">
    <location>
        <begin position="1512"/>
        <end position="1631"/>
    </location>
</feature>
<comment type="subcellular location">
    <subcellularLocation>
        <location evidence="4">Postsynapse</location>
    </subcellularLocation>
</comment>
<evidence type="ECO:0000256" key="2">
    <source>
        <dbReference type="ARBA" id="ARBA00023018"/>
    </source>
</evidence>
<dbReference type="STRING" id="307972.A0A2G8LK78"/>
<keyword evidence="1" id="KW-0677">Repeat</keyword>
<feature type="repeat" description="ANK" evidence="6">
    <location>
        <begin position="1235"/>
        <end position="1267"/>
    </location>
</feature>
<dbReference type="Gene3D" id="1.25.40.20">
    <property type="entry name" value="Ankyrin repeat-containing domain"/>
    <property type="match status" value="2"/>
</dbReference>
<dbReference type="InterPro" id="IPR002110">
    <property type="entry name" value="Ankyrin_rpt"/>
</dbReference>
<dbReference type="Pfam" id="PF12796">
    <property type="entry name" value="Ank_2"/>
    <property type="match status" value="3"/>
</dbReference>
<feature type="region of interest" description="Disordered" evidence="8">
    <location>
        <begin position="201"/>
        <end position="227"/>
    </location>
</feature>
<dbReference type="SUPFAM" id="SSF48403">
    <property type="entry name" value="Ankyrin repeat"/>
    <property type="match status" value="1"/>
</dbReference>
<feature type="repeat" description="TPR" evidence="7">
    <location>
        <begin position="1461"/>
        <end position="1494"/>
    </location>
</feature>
<dbReference type="OrthoDB" id="5958958at2759"/>
<dbReference type="InterPro" id="IPR019734">
    <property type="entry name" value="TPR_rpt"/>
</dbReference>
<dbReference type="PRINTS" id="PR01415">
    <property type="entry name" value="ANKYRIN"/>
</dbReference>
<dbReference type="Gene3D" id="1.25.40.10">
    <property type="entry name" value="Tetratricopeptide repeat domain"/>
    <property type="match status" value="1"/>
</dbReference>
<dbReference type="InterPro" id="IPR050889">
    <property type="entry name" value="Dendritic_Spine_Reg/Scaffold"/>
</dbReference>
<accession>A0A2G8LK78</accession>
<evidence type="ECO:0000256" key="7">
    <source>
        <dbReference type="PROSITE-ProRule" id="PRU00339"/>
    </source>
</evidence>
<dbReference type="InterPro" id="IPR036770">
    <property type="entry name" value="Ankyrin_rpt-contain_sf"/>
</dbReference>
<keyword evidence="3 6" id="KW-0040">ANK repeat</keyword>
<gene>
    <name evidence="10" type="ORF">BSL78_02360</name>
</gene>
<evidence type="ECO:0000256" key="1">
    <source>
        <dbReference type="ARBA" id="ARBA00022737"/>
    </source>
</evidence>
<dbReference type="PROSITE" id="PS50297">
    <property type="entry name" value="ANK_REP_REGION"/>
    <property type="match status" value="3"/>
</dbReference>
<dbReference type="SMART" id="SM00248">
    <property type="entry name" value="ANK"/>
    <property type="match status" value="7"/>
</dbReference>
<comment type="caution">
    <text evidence="10">The sequence shown here is derived from an EMBL/GenBank/DDBJ whole genome shotgun (WGS) entry which is preliminary data.</text>
</comment>
<name>A0A2G8LK78_STIJA</name>
<sequence length="1753" mass="192694">MTIRILPSKVLRWDLSFQIYILRTGHPVQHGKFVDNPVQNFLVPPPPKNPPSGDSDSDYDEIPEDPHSNCSSCHDDNLPPPPNPLLAAEALRDRLGFLFSQAPSPAPPPPHPMFHPGGSAPQAVPQVAHVRQQSLPVMGSTPPGYLSTVHERAGALNKQSGSVGQESKHPSHPAQYNVNTAIPAQAVSEQSLNQNFVRGNKGSGSLRRSTGQKHQPRMGVVPRDPSDNVITSYATMPNSTQAPATTALVMNVKLQDSRPSVAVANIRNLSAAQRELAANSNFQSNQPVIDELRDSFDKKASGGFNSNVQFPAHHRSSPPRQGLAKPAQSVPDRLNQQESAPPRNVVEPWVSQVSVSNEQPTRGPLGRNGHPQRGGTSSHPIPSARTKVSYVANENSKDKFSSANKSADDTAFTFESLSTEDRTFTSVSSMENTSHNMVLPPTPTSPPVRDVSDKLSQGDPVRSSDRSSDSQHQLSVSGMRHAPKPAPRLSKAPEKVAGVHSEGAATSQPIKRLSEDDARTGRTDRPKGLSSNSGGTIGRLRSSSTTSASSPEVVDDIAVAGKDRQSFMRRSLRDRETSNKLSPDFKARMASLKSPQLILKPLTYEIPGFRQECPFLGREWLFPELEKCFTKEQSSSEMLRGVALLGDIDFDSSSSSSTPNVMYSATGTMTRARQLSEQSLMSLASLVVAFHICQADNSVTCMVPEFLHGLAAQLTHSVPPYKELLRNEPQIQMFLTLRECTQNPGDALVRGILDPLVSLKSQGKLAMENCLILIDGINEAEFHKSDYGDTIASFLAKHLTRFPLWLKMLATVRTSFAELTKLLPVYRISLDKTTNSEYIQKDAENYISFRLQQSQVLRTNASLNGKMDQNFLTKFRNHLQSQNKHLYEAVNASLVDEELRWDEFQRRMDVVTSFLFLRQDQCRMFYHPSFREWLIRREDGDSPKFLCDYRAGHASIAFWMSRSSAPLKKDAAFELGHHILKAHIYKTVGRHVSVGRFTARELQAIWMQLSTDDVSGCLVTKRNLFPQILSRLLLLAGANPNQKTDVMNCAPILCVASREGHADMVSLLLEFWCDVNITCDRGLSALCHAAIGGDLELLRMLLIKKAKAGKCAAVHAAEFGHLALVSFMLQGDWSKEDTTVHTRQRVAQQAFAAAAGHGHRDSLYSLFAAVLVSIDIGLHARQDRYCQILVEEGASVKTTNQAQMTPLICAVRKGHWEIVDILLFHRASLVDVDRHGRTPLMLAAGEGHLAVLEILLSKGGDVQAMDREGLTALCWACLKGHMNIVKSLLERDSAIDHEDKNGRTPLDLAAFFGDPQVVQLLIERGANVEHLDKSGMRPLDRAIGCRNTSVVSVLLKKGAKLGPAAWAMATSKPDILLLLLKKLMDDGNALYKKEKWREACHKYQCALKKFPTDGLGEDIRTYKELKVNLYLNISRCKRKLEDIPGAIDFSSKALEIKPQCFEAFYSRARAKRAIRQFASALQDLLEAVKLAPSNREVRRLLVRVKEECKEEAKREREAQQAHPVLEKVGSKDSEKEQTPDSGLAGSQPGSGEASQGEVSETENQSEALSQKNEPISERTESSDQQSSSQTETLDGSKDFQGFHSQQLTDSMKGDPVGTAAEPAAGPEDASLIIAREIANGAIQQPLARRSKTVKTSSRPPSIEVASSEPVFSGVVKFKPVGQSGTISQHEMASRQESEKEQQAGAKGKSSGGVPPLDLELEAKRLSLEERKMLLMSGAQEPITSESTNLETSL</sequence>
<feature type="compositionally biased region" description="Polar residues" evidence="8">
    <location>
        <begin position="425"/>
        <end position="436"/>
    </location>
</feature>
<dbReference type="PROSITE" id="PS50005">
    <property type="entry name" value="TPR"/>
    <property type="match status" value="1"/>
</dbReference>
<keyword evidence="2" id="KW-0770">Synapse</keyword>
<evidence type="ECO:0000313" key="11">
    <source>
        <dbReference type="Proteomes" id="UP000230750"/>
    </source>
</evidence>
<comment type="similarity">
    <text evidence="5">Belongs to the TANC family.</text>
</comment>
<feature type="compositionally biased region" description="Basic and acidic residues" evidence="8">
    <location>
        <begin position="1691"/>
        <end position="1701"/>
    </location>
</feature>
<feature type="compositionally biased region" description="Low complexity" evidence="8">
    <location>
        <begin position="1582"/>
        <end position="1592"/>
    </location>
</feature>
<feature type="region of interest" description="Disordered" evidence="8">
    <location>
        <begin position="37"/>
        <end position="86"/>
    </location>
</feature>
<feature type="compositionally biased region" description="Basic and acidic residues" evidence="8">
    <location>
        <begin position="1512"/>
        <end position="1538"/>
    </location>
</feature>
<evidence type="ECO:0000256" key="3">
    <source>
        <dbReference type="ARBA" id="ARBA00023043"/>
    </source>
</evidence>
<dbReference type="SMART" id="SM00028">
    <property type="entry name" value="TPR"/>
    <property type="match status" value="3"/>
</dbReference>
<feature type="compositionally biased region" description="Basic and acidic residues" evidence="8">
    <location>
        <begin position="512"/>
        <end position="527"/>
    </location>
</feature>
<dbReference type="InterPro" id="IPR058056">
    <property type="entry name" value="WH_TANC1/2"/>
</dbReference>
<reference evidence="10 11" key="1">
    <citation type="journal article" date="2017" name="PLoS Biol.">
        <title>The sea cucumber genome provides insights into morphological evolution and visceral regeneration.</title>
        <authorList>
            <person name="Zhang X."/>
            <person name="Sun L."/>
            <person name="Yuan J."/>
            <person name="Sun Y."/>
            <person name="Gao Y."/>
            <person name="Zhang L."/>
            <person name="Li S."/>
            <person name="Dai H."/>
            <person name="Hamel J.F."/>
            <person name="Liu C."/>
            <person name="Yu Y."/>
            <person name="Liu S."/>
            <person name="Lin W."/>
            <person name="Guo K."/>
            <person name="Jin S."/>
            <person name="Xu P."/>
            <person name="Storey K.B."/>
            <person name="Huan P."/>
            <person name="Zhang T."/>
            <person name="Zhou Y."/>
            <person name="Zhang J."/>
            <person name="Lin C."/>
            <person name="Li X."/>
            <person name="Xing L."/>
            <person name="Huo D."/>
            <person name="Sun M."/>
            <person name="Wang L."/>
            <person name="Mercier A."/>
            <person name="Li F."/>
            <person name="Yang H."/>
            <person name="Xiang J."/>
        </authorList>
    </citation>
    <scope>NUCLEOTIDE SEQUENCE [LARGE SCALE GENOMIC DNA]</scope>
    <source>
        <strain evidence="10">Shaxun</strain>
        <tissue evidence="10">Muscle</tissue>
    </source>
</reference>
<feature type="repeat" description="ANK" evidence="6">
    <location>
        <begin position="1301"/>
        <end position="1333"/>
    </location>
</feature>
<feature type="compositionally biased region" description="Polar residues" evidence="8">
    <location>
        <begin position="351"/>
        <end position="360"/>
    </location>
</feature>
<dbReference type="EMBL" id="MRZV01000050">
    <property type="protein sequence ID" value="PIK60668.1"/>
    <property type="molecule type" value="Genomic_DNA"/>
</dbReference>
<protein>
    <recommendedName>
        <fullName evidence="9">TANC1/2-like winged helix domain-containing protein</fullName>
    </recommendedName>
</protein>
<dbReference type="PROSITE" id="PS50088">
    <property type="entry name" value="ANK_REPEAT"/>
    <property type="match status" value="3"/>
</dbReference>
<feature type="region of interest" description="Disordered" evidence="8">
    <location>
        <begin position="300"/>
        <end position="384"/>
    </location>
</feature>
<dbReference type="InterPro" id="IPR011990">
    <property type="entry name" value="TPR-like_helical_dom_sf"/>
</dbReference>
<organism evidence="10 11">
    <name type="scientific">Stichopus japonicus</name>
    <name type="common">Sea cucumber</name>
    <dbReference type="NCBI Taxonomy" id="307972"/>
    <lineage>
        <taxon>Eukaryota</taxon>
        <taxon>Metazoa</taxon>
        <taxon>Echinodermata</taxon>
        <taxon>Eleutherozoa</taxon>
        <taxon>Echinozoa</taxon>
        <taxon>Holothuroidea</taxon>
        <taxon>Aspidochirotacea</taxon>
        <taxon>Aspidochirotida</taxon>
        <taxon>Stichopodidae</taxon>
        <taxon>Apostichopus</taxon>
    </lineage>
</organism>
<keyword evidence="11" id="KW-1185">Reference proteome</keyword>
<evidence type="ECO:0000256" key="4">
    <source>
        <dbReference type="ARBA" id="ARBA00034110"/>
    </source>
</evidence>